<evidence type="ECO:0000313" key="12">
    <source>
        <dbReference type="EMBL" id="CAB5026519.1"/>
    </source>
</evidence>
<evidence type="ECO:0000313" key="11">
    <source>
        <dbReference type="EMBL" id="CAB4859793.1"/>
    </source>
</evidence>
<feature type="transmembrane region" description="Helical" evidence="7">
    <location>
        <begin position="38"/>
        <end position="63"/>
    </location>
</feature>
<evidence type="ECO:0000256" key="3">
    <source>
        <dbReference type="ARBA" id="ARBA00022741"/>
    </source>
</evidence>
<dbReference type="GO" id="GO:0016020">
    <property type="term" value="C:membrane"/>
    <property type="evidence" value="ECO:0007669"/>
    <property type="project" value="UniProtKB-SubCell"/>
</dbReference>
<feature type="domain" description="ABC transporter" evidence="8">
    <location>
        <begin position="348"/>
        <end position="561"/>
    </location>
</feature>
<evidence type="ECO:0000313" key="10">
    <source>
        <dbReference type="EMBL" id="CAB4829426.1"/>
    </source>
</evidence>
<dbReference type="Pfam" id="PF00664">
    <property type="entry name" value="ABC_membrane"/>
    <property type="match status" value="1"/>
</dbReference>
<feature type="transmembrane region" description="Helical" evidence="7">
    <location>
        <begin position="149"/>
        <end position="169"/>
    </location>
</feature>
<evidence type="ECO:0000256" key="2">
    <source>
        <dbReference type="ARBA" id="ARBA00022692"/>
    </source>
</evidence>
<dbReference type="PANTHER" id="PTHR24221">
    <property type="entry name" value="ATP-BINDING CASSETTE SUB-FAMILY B"/>
    <property type="match status" value="1"/>
</dbReference>
<dbReference type="CDD" id="cd18584">
    <property type="entry name" value="ABC_6TM_AarD_CydD"/>
    <property type="match status" value="1"/>
</dbReference>
<evidence type="ECO:0000256" key="5">
    <source>
        <dbReference type="ARBA" id="ARBA00022989"/>
    </source>
</evidence>
<dbReference type="SUPFAM" id="SSF52540">
    <property type="entry name" value="P-loop containing nucleoside triphosphate hydrolases"/>
    <property type="match status" value="1"/>
</dbReference>
<feature type="transmembrane region" description="Helical" evidence="7">
    <location>
        <begin position="175"/>
        <end position="193"/>
    </location>
</feature>
<dbReference type="PROSITE" id="PS50929">
    <property type="entry name" value="ABC_TM1F"/>
    <property type="match status" value="1"/>
</dbReference>
<dbReference type="InterPro" id="IPR027417">
    <property type="entry name" value="P-loop_NTPase"/>
</dbReference>
<reference evidence="10" key="1">
    <citation type="submission" date="2020-05" db="EMBL/GenBank/DDBJ databases">
        <authorList>
            <person name="Chiriac C."/>
            <person name="Salcher M."/>
            <person name="Ghai R."/>
            <person name="Kavagutti S V."/>
        </authorList>
    </citation>
    <scope>NUCLEOTIDE SEQUENCE</scope>
</reference>
<dbReference type="Pfam" id="PF00005">
    <property type="entry name" value="ABC_tran"/>
    <property type="match status" value="1"/>
</dbReference>
<evidence type="ECO:0000256" key="4">
    <source>
        <dbReference type="ARBA" id="ARBA00022840"/>
    </source>
</evidence>
<keyword evidence="2 7" id="KW-0812">Transmembrane</keyword>
<keyword evidence="4" id="KW-0067">ATP-binding</keyword>
<evidence type="ECO:0000256" key="1">
    <source>
        <dbReference type="ARBA" id="ARBA00004141"/>
    </source>
</evidence>
<dbReference type="Gene3D" id="1.20.1560.10">
    <property type="entry name" value="ABC transporter type 1, transmembrane domain"/>
    <property type="match status" value="1"/>
</dbReference>
<dbReference type="InterPro" id="IPR003593">
    <property type="entry name" value="AAA+_ATPase"/>
</dbReference>
<feature type="transmembrane region" description="Helical" evidence="7">
    <location>
        <begin position="69"/>
        <end position="88"/>
    </location>
</feature>
<evidence type="ECO:0000259" key="9">
    <source>
        <dbReference type="PROSITE" id="PS50929"/>
    </source>
</evidence>
<keyword evidence="6 7" id="KW-0472">Membrane</keyword>
<dbReference type="GO" id="GO:0140359">
    <property type="term" value="F:ABC-type transporter activity"/>
    <property type="evidence" value="ECO:0007669"/>
    <property type="project" value="InterPro"/>
</dbReference>
<sequence>MSTSFSPPSQHGDEVAPSIDRRLLGELGVGRRALTVSIALGVLMSATVIAQAVLLAHLIGWAMATDAQALPVATLSWLIAAMVARALLGGFSEALSARSGRQVTGVLRASLFSALSRDPDVAGNDEKTGSLTLSATRGLRSLEPYFSRYLPAMVVAVITPPLAIVFLAVTDWPSALVALVLLAVVPFAMVRFGRKAARESDRQWRRMASLSGRVLEILRGLPTLRALGQVHTGRQEIAEASDAASRSIQSTLRAAMLSSAALEFLAGVGVGLVAMLAGFRLLNGSMSVVPALAVILVTPEVFLPLRRAGAEFHASTEGRSAATSIFNVLDAAPKLQDNLLPASSLTPIIFDDVSVNYSDSRLPALSRFSLHLEQDDHVVLRGPSGSGKTTVTRLLCAMIQPSSGELTLAGLKSREIDSASWRDLVSLVPQRPHVFAASLQDNLLSLDTASDSDLLAALELVGLTHLASGPEGLARPLAEGGLSLSAGERQRLGIARVLLQDRPVVVFDEATVHLDQQTILGLRLRLAPWLSGKSVLETGHRPGLLEQGCRVIDVTASREVS</sequence>
<evidence type="ECO:0000259" key="8">
    <source>
        <dbReference type="PROSITE" id="PS50893"/>
    </source>
</evidence>
<accession>A0A6J7A932</accession>
<dbReference type="InterPro" id="IPR011527">
    <property type="entry name" value="ABC1_TM_dom"/>
</dbReference>
<name>A0A6J7A932_9ZZZZ</name>
<dbReference type="PANTHER" id="PTHR24221:SF590">
    <property type="entry name" value="COMPONENT LINKED WITH THE ASSEMBLY OF CYTOCHROME' TRANSPORT TRANSMEMBRANE ATP-BINDING PROTEIN ABC TRANSPORTER CYDD-RELATED"/>
    <property type="match status" value="1"/>
</dbReference>
<dbReference type="GO" id="GO:0016887">
    <property type="term" value="F:ATP hydrolysis activity"/>
    <property type="evidence" value="ECO:0007669"/>
    <property type="project" value="InterPro"/>
</dbReference>
<dbReference type="PROSITE" id="PS50893">
    <property type="entry name" value="ABC_TRANSPORTER_2"/>
    <property type="match status" value="1"/>
</dbReference>
<dbReference type="InterPro" id="IPR017871">
    <property type="entry name" value="ABC_transporter-like_CS"/>
</dbReference>
<dbReference type="InterPro" id="IPR036640">
    <property type="entry name" value="ABC1_TM_sf"/>
</dbReference>
<dbReference type="SMART" id="SM00382">
    <property type="entry name" value="AAA"/>
    <property type="match status" value="1"/>
</dbReference>
<dbReference type="EMBL" id="CAFBLT010000001">
    <property type="protein sequence ID" value="CAB4859793.1"/>
    <property type="molecule type" value="Genomic_DNA"/>
</dbReference>
<gene>
    <name evidence="10" type="ORF">UFOPK3164_01018</name>
    <name evidence="11" type="ORF">UFOPK3427_00110</name>
    <name evidence="12" type="ORF">UFOPK4112_01259</name>
</gene>
<dbReference type="AlphaFoldDB" id="A0A6J7A932"/>
<dbReference type="SUPFAM" id="SSF90123">
    <property type="entry name" value="ABC transporter transmembrane region"/>
    <property type="match status" value="1"/>
</dbReference>
<comment type="subcellular location">
    <subcellularLocation>
        <location evidence="1">Membrane</location>
        <topology evidence="1">Multi-pass membrane protein</topology>
    </subcellularLocation>
</comment>
<organism evidence="10">
    <name type="scientific">freshwater metagenome</name>
    <dbReference type="NCBI Taxonomy" id="449393"/>
    <lineage>
        <taxon>unclassified sequences</taxon>
        <taxon>metagenomes</taxon>
        <taxon>ecological metagenomes</taxon>
    </lineage>
</organism>
<dbReference type="GO" id="GO:0005524">
    <property type="term" value="F:ATP binding"/>
    <property type="evidence" value="ECO:0007669"/>
    <property type="project" value="UniProtKB-KW"/>
</dbReference>
<feature type="domain" description="ABC transmembrane type-1" evidence="9">
    <location>
        <begin position="36"/>
        <end position="317"/>
    </location>
</feature>
<dbReference type="Gene3D" id="3.40.50.300">
    <property type="entry name" value="P-loop containing nucleotide triphosphate hydrolases"/>
    <property type="match status" value="1"/>
</dbReference>
<feature type="transmembrane region" description="Helical" evidence="7">
    <location>
        <begin position="254"/>
        <end position="279"/>
    </location>
</feature>
<protein>
    <submittedName>
        <fullName evidence="10">Unannotated protein</fullName>
    </submittedName>
</protein>
<evidence type="ECO:0000256" key="6">
    <source>
        <dbReference type="ARBA" id="ARBA00023136"/>
    </source>
</evidence>
<keyword evidence="5 7" id="KW-1133">Transmembrane helix</keyword>
<keyword evidence="3" id="KW-0547">Nucleotide-binding</keyword>
<evidence type="ECO:0000256" key="7">
    <source>
        <dbReference type="SAM" id="Phobius"/>
    </source>
</evidence>
<dbReference type="InterPro" id="IPR003439">
    <property type="entry name" value="ABC_transporter-like_ATP-bd"/>
</dbReference>
<dbReference type="PROSITE" id="PS00211">
    <property type="entry name" value="ABC_TRANSPORTER_1"/>
    <property type="match status" value="1"/>
</dbReference>
<dbReference type="EMBL" id="CAFBPM010000012">
    <property type="protein sequence ID" value="CAB5026519.1"/>
    <property type="molecule type" value="Genomic_DNA"/>
</dbReference>
<dbReference type="EMBL" id="CAFABE010000044">
    <property type="protein sequence ID" value="CAB4829426.1"/>
    <property type="molecule type" value="Genomic_DNA"/>
</dbReference>
<dbReference type="InterPro" id="IPR039421">
    <property type="entry name" value="Type_1_exporter"/>
</dbReference>
<proteinExistence type="predicted"/>